<organism evidence="1 2">
    <name type="scientific">Thermanaeromonas toyohensis ToBE</name>
    <dbReference type="NCBI Taxonomy" id="698762"/>
    <lineage>
        <taxon>Bacteria</taxon>
        <taxon>Bacillati</taxon>
        <taxon>Bacillota</taxon>
        <taxon>Clostridia</taxon>
        <taxon>Neomoorellales</taxon>
        <taxon>Neomoorellaceae</taxon>
        <taxon>Thermanaeromonas</taxon>
    </lineage>
</organism>
<evidence type="ECO:0000313" key="2">
    <source>
        <dbReference type="Proteomes" id="UP000192569"/>
    </source>
</evidence>
<dbReference type="EMBL" id="LT838272">
    <property type="protein sequence ID" value="SMB98607.1"/>
    <property type="molecule type" value="Genomic_DNA"/>
</dbReference>
<evidence type="ECO:0000313" key="1">
    <source>
        <dbReference type="EMBL" id="SMB98607.1"/>
    </source>
</evidence>
<dbReference type="PANTHER" id="PTHR32432">
    <property type="entry name" value="CELL DIVISION PROTEIN FTSA-RELATED"/>
    <property type="match status" value="1"/>
</dbReference>
<dbReference type="AlphaFoldDB" id="A0A1W1VZ17"/>
<dbReference type="SUPFAM" id="SSF53067">
    <property type="entry name" value="Actin-like ATPase domain"/>
    <property type="match status" value="2"/>
</dbReference>
<dbReference type="Proteomes" id="UP000192569">
    <property type="component" value="Chromosome I"/>
</dbReference>
<dbReference type="Pfam" id="PF11104">
    <property type="entry name" value="PilM_2"/>
    <property type="match status" value="1"/>
</dbReference>
<accession>A0A1W1VZ17</accession>
<gene>
    <name evidence="1" type="ORF">SAMN00808754_2440</name>
</gene>
<dbReference type="Gene3D" id="3.30.1490.300">
    <property type="match status" value="1"/>
</dbReference>
<protein>
    <submittedName>
        <fullName evidence="1">Type IV pilus assembly protein PilM</fullName>
    </submittedName>
</protein>
<dbReference type="InterPro" id="IPR050696">
    <property type="entry name" value="FtsA/MreB"/>
</dbReference>
<dbReference type="RefSeq" id="WP_084665986.1">
    <property type="nucleotide sequence ID" value="NZ_LT838272.1"/>
</dbReference>
<dbReference type="CDD" id="cd24049">
    <property type="entry name" value="ASKHA_NBD_PilM"/>
    <property type="match status" value="1"/>
</dbReference>
<reference evidence="1 2" key="1">
    <citation type="submission" date="2017-04" db="EMBL/GenBank/DDBJ databases">
        <authorList>
            <person name="Afonso C.L."/>
            <person name="Miller P.J."/>
            <person name="Scott M.A."/>
            <person name="Spackman E."/>
            <person name="Goraichik I."/>
            <person name="Dimitrov K.M."/>
            <person name="Suarez D.L."/>
            <person name="Swayne D.E."/>
        </authorList>
    </citation>
    <scope>NUCLEOTIDE SEQUENCE [LARGE SCALE GENOMIC DNA]</scope>
    <source>
        <strain evidence="1 2">ToBE</strain>
    </source>
</reference>
<dbReference type="PANTHER" id="PTHR32432:SF3">
    <property type="entry name" value="ETHANOLAMINE UTILIZATION PROTEIN EUTJ"/>
    <property type="match status" value="1"/>
</dbReference>
<dbReference type="InterPro" id="IPR005883">
    <property type="entry name" value="PilM"/>
</dbReference>
<dbReference type="InterPro" id="IPR043129">
    <property type="entry name" value="ATPase_NBD"/>
</dbReference>
<name>A0A1W1VZ17_9FIRM</name>
<sequence>MIRLLGSRGKSLLGVDLGTGLIKTVAVKGKRLLAQGVNKVPPAGMGDEIEMAAALAEVVEASGFRGRRAVSAIDGERVIIRYLRLPRMTEKELRSGLKYEAERYLPVGTQDMVLDCAILDPEPTGLTGQMLVLLAAAPRELALSYYRIFQGAGLDLVALDIVPAALCRALAVETGEEAIILDLGANSSQVVLVRGGQLLYSRRMNTGVLMPEQGNTPPGFNPLFNLPQEVRRSLEFYRSQVGREFNPSKLYLTGGGSYQEGLRDFLHMELDLPVEISRPYGLGPEFAVAVGLALRESRG</sequence>
<dbReference type="STRING" id="698762.SAMN00808754_2440"/>
<keyword evidence="2" id="KW-1185">Reference proteome</keyword>
<proteinExistence type="predicted"/>
<dbReference type="Gene3D" id="3.30.420.40">
    <property type="match status" value="1"/>
</dbReference>